<dbReference type="GO" id="GO:0003824">
    <property type="term" value="F:catalytic activity"/>
    <property type="evidence" value="ECO:0007669"/>
    <property type="project" value="InterPro"/>
</dbReference>
<feature type="domain" description="Condensation" evidence="1">
    <location>
        <begin position="1"/>
        <end position="404"/>
    </location>
</feature>
<dbReference type="RefSeq" id="WP_223179367.1">
    <property type="nucleotide sequence ID" value="NZ_JACVQF010000148.1"/>
</dbReference>
<gene>
    <name evidence="2" type="ORF">H0H10_04510</name>
</gene>
<evidence type="ECO:0000313" key="2">
    <source>
        <dbReference type="EMBL" id="MBD0418438.1"/>
    </source>
</evidence>
<dbReference type="Gene3D" id="3.30.559.10">
    <property type="entry name" value="Chloramphenicol acetyltransferase-like domain"/>
    <property type="match status" value="1"/>
</dbReference>
<sequence length="404" mass="43822">VLRLTGGVDRAALESALRDVLARHEVLRTVYRVIDGEPYQHILTVEETGFALRTAATGPDDLAAAVAEAVGHRFELATEIPLRAWLFEAGPEEQVLVLLLHHIAGDGWSIRPLARDLSTAYAARMEGREPQWADLPVQYGDYALWQRELLGSEDAPDSLLATQVAHWREALSGLPEELELPFDRPRPPVASHRGHQVPLRVPAELHARLAELARAEGVTVFMVLQAAMAVMLHRLGAGTDIPLGSAVAGRTDEALDDLIGFFVNTLVIRSDLSGDPTFTELLARVREAGLDALAHQDVPFERLVEELAPVRSLARHPLFQVMLTLQNNADAALVLPGAQAGGLPTGQGVHAVAPTVKFDLELIASETYDEEGTPAGLRGSVLAAADLFDAGSVERFAERWVRVL</sequence>
<dbReference type="GO" id="GO:0008610">
    <property type="term" value="P:lipid biosynthetic process"/>
    <property type="evidence" value="ECO:0007669"/>
    <property type="project" value="UniProtKB-ARBA"/>
</dbReference>
<keyword evidence="3" id="KW-1185">Reference proteome</keyword>
<feature type="non-terminal residue" evidence="2">
    <location>
        <position position="404"/>
    </location>
</feature>
<dbReference type="GO" id="GO:0043041">
    <property type="term" value="P:amino acid activation for nonribosomal peptide biosynthetic process"/>
    <property type="evidence" value="ECO:0007669"/>
    <property type="project" value="TreeGrafter"/>
</dbReference>
<reference evidence="2" key="2">
    <citation type="submission" date="2020-09" db="EMBL/GenBank/DDBJ databases">
        <authorList>
            <person name="Luo X."/>
        </authorList>
    </citation>
    <scope>NUCLEOTIDE SEQUENCE</scope>
    <source>
        <strain evidence="2">TRM S81-3</strain>
    </source>
</reference>
<dbReference type="InterPro" id="IPR001242">
    <property type="entry name" value="Condensation_dom"/>
</dbReference>
<protein>
    <submittedName>
        <fullName evidence="2">Non-ribosomal peptide synthetase</fullName>
    </submittedName>
</protein>
<evidence type="ECO:0000259" key="1">
    <source>
        <dbReference type="Pfam" id="PF00668"/>
    </source>
</evidence>
<dbReference type="GO" id="GO:0005829">
    <property type="term" value="C:cytosol"/>
    <property type="evidence" value="ECO:0007669"/>
    <property type="project" value="TreeGrafter"/>
</dbReference>
<dbReference type="PANTHER" id="PTHR45527">
    <property type="entry name" value="NONRIBOSOMAL PEPTIDE SYNTHETASE"/>
    <property type="match status" value="1"/>
</dbReference>
<reference evidence="2" key="1">
    <citation type="submission" date="2020-09" db="EMBL/GenBank/DDBJ databases">
        <title>Streptomyces grisecoloratus sp. nov., isolated from cotton soil.</title>
        <authorList>
            <person name="Xing L."/>
        </authorList>
    </citation>
    <scope>NUCLEOTIDE SEQUENCE</scope>
    <source>
        <strain evidence="2">TRM S81-3</strain>
    </source>
</reference>
<dbReference type="Gene3D" id="3.30.559.30">
    <property type="entry name" value="Nonribosomal peptide synthetase, condensation domain"/>
    <property type="match status" value="1"/>
</dbReference>
<organism evidence="2 3">
    <name type="scientific">Streptomyces griseicoloratus</name>
    <dbReference type="NCBI Taxonomy" id="2752516"/>
    <lineage>
        <taxon>Bacteria</taxon>
        <taxon>Bacillati</taxon>
        <taxon>Actinomycetota</taxon>
        <taxon>Actinomycetes</taxon>
        <taxon>Kitasatosporales</taxon>
        <taxon>Streptomycetaceae</taxon>
        <taxon>Streptomyces</taxon>
    </lineage>
</organism>
<dbReference type="Pfam" id="PF00668">
    <property type="entry name" value="Condensation"/>
    <property type="match status" value="1"/>
</dbReference>
<dbReference type="GO" id="GO:0044550">
    <property type="term" value="P:secondary metabolite biosynthetic process"/>
    <property type="evidence" value="ECO:0007669"/>
    <property type="project" value="TreeGrafter"/>
</dbReference>
<dbReference type="SUPFAM" id="SSF52777">
    <property type="entry name" value="CoA-dependent acyltransferases"/>
    <property type="match status" value="2"/>
</dbReference>
<proteinExistence type="predicted"/>
<dbReference type="Proteomes" id="UP000621210">
    <property type="component" value="Unassembled WGS sequence"/>
</dbReference>
<dbReference type="GO" id="GO:0031177">
    <property type="term" value="F:phosphopantetheine binding"/>
    <property type="evidence" value="ECO:0007669"/>
    <property type="project" value="TreeGrafter"/>
</dbReference>
<feature type="non-terminal residue" evidence="2">
    <location>
        <position position="1"/>
    </location>
</feature>
<comment type="caution">
    <text evidence="2">The sequence shown here is derived from an EMBL/GenBank/DDBJ whole genome shotgun (WGS) entry which is preliminary data.</text>
</comment>
<accession>A0A926KXD7</accession>
<name>A0A926KXD7_9ACTN</name>
<dbReference type="EMBL" id="JACVQF010000148">
    <property type="protein sequence ID" value="MBD0418438.1"/>
    <property type="molecule type" value="Genomic_DNA"/>
</dbReference>
<dbReference type="CDD" id="cd19540">
    <property type="entry name" value="LCL_NRPS-like"/>
    <property type="match status" value="1"/>
</dbReference>
<dbReference type="AlphaFoldDB" id="A0A926KXD7"/>
<dbReference type="InterPro" id="IPR023213">
    <property type="entry name" value="CAT-like_dom_sf"/>
</dbReference>
<dbReference type="PANTHER" id="PTHR45527:SF1">
    <property type="entry name" value="FATTY ACID SYNTHASE"/>
    <property type="match status" value="1"/>
</dbReference>
<evidence type="ECO:0000313" key="3">
    <source>
        <dbReference type="Proteomes" id="UP000621210"/>
    </source>
</evidence>